<dbReference type="InterPro" id="IPR002177">
    <property type="entry name" value="DPS_DNA-bd"/>
</dbReference>
<accession>A0A7X6LVU6</accession>
<sequence length="238" mass="25485">MHGLPPVGVRIVPCLRVGATGTTQPRRQPSASSPTRWRGGLVVALISQERRLPPATVEQSRIVQQVLQACVVDLVDLGLIGAQARVCVHGPDMRAVREQADELVAIARELAETAADRAATLGSCPDGRAATVAERSSAERFPAGSHPDGDVAEAIAATLTALVRQFRHRIAVTGAADPATRRLLIDTTARLEHLRWMWHAQFARPTRVLSERPRPGGAPHSRHDPATDPLPLAGVRSA</sequence>
<evidence type="ECO:0000256" key="2">
    <source>
        <dbReference type="SAM" id="MobiDB-lite"/>
    </source>
</evidence>
<evidence type="ECO:0000256" key="1">
    <source>
        <dbReference type="ARBA" id="ARBA00009497"/>
    </source>
</evidence>
<dbReference type="InterPro" id="IPR012347">
    <property type="entry name" value="Ferritin-like"/>
</dbReference>
<dbReference type="GO" id="GO:0008199">
    <property type="term" value="F:ferric iron binding"/>
    <property type="evidence" value="ECO:0007669"/>
    <property type="project" value="InterPro"/>
</dbReference>
<gene>
    <name evidence="4" type="ORF">HGA07_05515</name>
</gene>
<evidence type="ECO:0000313" key="5">
    <source>
        <dbReference type="Proteomes" id="UP000523447"/>
    </source>
</evidence>
<evidence type="ECO:0000313" key="4">
    <source>
        <dbReference type="EMBL" id="NKY85081.1"/>
    </source>
</evidence>
<dbReference type="InterPro" id="IPR008331">
    <property type="entry name" value="Ferritin_DPS_dom"/>
</dbReference>
<comment type="similarity">
    <text evidence="1">Belongs to the Dps family.</text>
</comment>
<keyword evidence="5" id="KW-1185">Reference proteome</keyword>
<dbReference type="EMBL" id="JAAXPE010000004">
    <property type="protein sequence ID" value="NKY85081.1"/>
    <property type="molecule type" value="Genomic_DNA"/>
</dbReference>
<dbReference type="SUPFAM" id="SSF47240">
    <property type="entry name" value="Ferritin-like"/>
    <property type="match status" value="1"/>
</dbReference>
<dbReference type="Gene3D" id="1.20.1260.10">
    <property type="match status" value="1"/>
</dbReference>
<comment type="caution">
    <text evidence="4">The sequence shown here is derived from an EMBL/GenBank/DDBJ whole genome shotgun (WGS) entry which is preliminary data.</text>
</comment>
<dbReference type="Pfam" id="PF00210">
    <property type="entry name" value="Ferritin"/>
    <property type="match status" value="1"/>
</dbReference>
<dbReference type="PANTHER" id="PTHR42932">
    <property type="entry name" value="GENERAL STRESS PROTEIN 20U"/>
    <property type="match status" value="1"/>
</dbReference>
<dbReference type="AlphaFoldDB" id="A0A7X6LVU6"/>
<feature type="region of interest" description="Disordered" evidence="2">
    <location>
        <begin position="207"/>
        <end position="238"/>
    </location>
</feature>
<organism evidence="4 5">
    <name type="scientific">Nocardia veterana</name>
    <dbReference type="NCBI Taxonomy" id="132249"/>
    <lineage>
        <taxon>Bacteria</taxon>
        <taxon>Bacillati</taxon>
        <taxon>Actinomycetota</taxon>
        <taxon>Actinomycetes</taxon>
        <taxon>Mycobacteriales</taxon>
        <taxon>Nocardiaceae</taxon>
        <taxon>Nocardia</taxon>
    </lineage>
</organism>
<protein>
    <recommendedName>
        <fullName evidence="3">Ferritin/DPS domain-containing protein</fullName>
    </recommendedName>
</protein>
<evidence type="ECO:0000259" key="3">
    <source>
        <dbReference type="Pfam" id="PF00210"/>
    </source>
</evidence>
<dbReference type="PANTHER" id="PTHR42932:SF2">
    <property type="entry name" value="DNA PROTECTION DURING STARVATION PROTEIN 1"/>
    <property type="match status" value="1"/>
</dbReference>
<feature type="domain" description="Ferritin/DPS" evidence="3">
    <location>
        <begin position="83"/>
        <end position="204"/>
    </location>
</feature>
<dbReference type="InterPro" id="IPR009078">
    <property type="entry name" value="Ferritin-like_SF"/>
</dbReference>
<name>A0A7X6LVU6_9NOCA</name>
<dbReference type="Proteomes" id="UP000523447">
    <property type="component" value="Unassembled WGS sequence"/>
</dbReference>
<proteinExistence type="inferred from homology"/>
<reference evidence="4 5" key="1">
    <citation type="submission" date="2020-04" db="EMBL/GenBank/DDBJ databases">
        <title>MicrobeNet Type strains.</title>
        <authorList>
            <person name="Nicholson A.C."/>
        </authorList>
    </citation>
    <scope>NUCLEOTIDE SEQUENCE [LARGE SCALE GENOMIC DNA]</scope>
    <source>
        <strain evidence="4 5">DSM 44445</strain>
    </source>
</reference>